<evidence type="ECO:0000256" key="1">
    <source>
        <dbReference type="ARBA" id="ARBA00005254"/>
    </source>
</evidence>
<dbReference type="PROSITE" id="PS00166">
    <property type="entry name" value="ENOYL_COA_HYDRATASE"/>
    <property type="match status" value="1"/>
</dbReference>
<dbReference type="InterPro" id="IPR001753">
    <property type="entry name" value="Enoyl-CoA_hydra/iso"/>
</dbReference>
<dbReference type="InterPro" id="IPR018376">
    <property type="entry name" value="Enoyl-CoA_hyd/isom_CS"/>
</dbReference>
<dbReference type="PANTHER" id="PTHR11941">
    <property type="entry name" value="ENOYL-COA HYDRATASE-RELATED"/>
    <property type="match status" value="1"/>
</dbReference>
<accession>A0A932A6X5</accession>
<dbReference type="GO" id="GO:0003824">
    <property type="term" value="F:catalytic activity"/>
    <property type="evidence" value="ECO:0007669"/>
    <property type="project" value="InterPro"/>
</dbReference>
<protein>
    <submittedName>
        <fullName evidence="3">Enoyl-CoA hydratase/isomerase family protein</fullName>
    </submittedName>
</protein>
<comment type="caution">
    <text evidence="3">The sequence shown here is derived from an EMBL/GenBank/DDBJ whole genome shotgun (WGS) entry which is preliminary data.</text>
</comment>
<reference evidence="3" key="1">
    <citation type="submission" date="2020-07" db="EMBL/GenBank/DDBJ databases">
        <title>Huge and variable diversity of episymbiotic CPR bacteria and DPANN archaea in groundwater ecosystems.</title>
        <authorList>
            <person name="He C.Y."/>
            <person name="Keren R."/>
            <person name="Whittaker M."/>
            <person name="Farag I.F."/>
            <person name="Doudna J."/>
            <person name="Cate J.H.D."/>
            <person name="Banfield J.F."/>
        </authorList>
    </citation>
    <scope>NUCLEOTIDE SEQUENCE</scope>
    <source>
        <strain evidence="3">NC_groundwater_580_Pr5_B-0.1um_64_19</strain>
    </source>
</reference>
<dbReference type="SUPFAM" id="SSF52096">
    <property type="entry name" value="ClpP/crotonase"/>
    <property type="match status" value="1"/>
</dbReference>
<dbReference type="AlphaFoldDB" id="A0A932A6X5"/>
<evidence type="ECO:0000313" key="3">
    <source>
        <dbReference type="EMBL" id="MBI2677816.1"/>
    </source>
</evidence>
<dbReference type="GO" id="GO:0006635">
    <property type="term" value="P:fatty acid beta-oxidation"/>
    <property type="evidence" value="ECO:0007669"/>
    <property type="project" value="TreeGrafter"/>
</dbReference>
<dbReference type="CDD" id="cd06558">
    <property type="entry name" value="crotonase-like"/>
    <property type="match status" value="1"/>
</dbReference>
<evidence type="ECO:0000313" key="4">
    <source>
        <dbReference type="Proteomes" id="UP000779809"/>
    </source>
</evidence>
<dbReference type="Proteomes" id="UP000779809">
    <property type="component" value="Unassembled WGS sequence"/>
</dbReference>
<evidence type="ECO:0000256" key="2">
    <source>
        <dbReference type="RuleBase" id="RU003707"/>
    </source>
</evidence>
<proteinExistence type="inferred from homology"/>
<dbReference type="EMBL" id="JACPNR010000004">
    <property type="protein sequence ID" value="MBI2677816.1"/>
    <property type="molecule type" value="Genomic_DNA"/>
</dbReference>
<sequence length="245" mass="26209">MASPVARVTLANRSQNVIDIEMMEELRAALTELEARSDVSAIVFRGGEKAFSAGVDIAAHTPDKVAGMLEKFHAVVRAMVASKKVLVAEVRGNCLGGGAEMALVCDIVITADDAQWGFPEITLACYPPVACVALAAAVGQKRAAELILTGKTISGAEAERIGLANVVCGARQVEARSRELTSRLSELSPAALALTKKALYMWDAVHFDKGLARAEKIYLDELVKTADCSEGIAAWMEKRKARWSH</sequence>
<comment type="similarity">
    <text evidence="1 2">Belongs to the enoyl-CoA hydratase/isomerase family.</text>
</comment>
<dbReference type="PANTHER" id="PTHR11941:SF54">
    <property type="entry name" value="ENOYL-COA HYDRATASE, MITOCHONDRIAL"/>
    <property type="match status" value="1"/>
</dbReference>
<organism evidence="3 4">
    <name type="scientific">Candidatus Korobacter versatilis</name>
    <dbReference type="NCBI Taxonomy" id="658062"/>
    <lineage>
        <taxon>Bacteria</taxon>
        <taxon>Pseudomonadati</taxon>
        <taxon>Acidobacteriota</taxon>
        <taxon>Terriglobia</taxon>
        <taxon>Terriglobales</taxon>
        <taxon>Candidatus Korobacteraceae</taxon>
        <taxon>Candidatus Korobacter</taxon>
    </lineage>
</organism>
<dbReference type="InterPro" id="IPR029045">
    <property type="entry name" value="ClpP/crotonase-like_dom_sf"/>
</dbReference>
<gene>
    <name evidence="3" type="ORF">HYX28_03450</name>
</gene>
<dbReference type="Pfam" id="PF00378">
    <property type="entry name" value="ECH_1"/>
    <property type="match status" value="1"/>
</dbReference>
<dbReference type="Gene3D" id="3.90.226.10">
    <property type="entry name" value="2-enoyl-CoA Hydratase, Chain A, domain 1"/>
    <property type="match status" value="1"/>
</dbReference>
<name>A0A932A6X5_9BACT</name>